<evidence type="ECO:0000313" key="2">
    <source>
        <dbReference type="Proteomes" id="UP000799777"/>
    </source>
</evidence>
<proteinExistence type="predicted"/>
<dbReference type="OrthoDB" id="4790878at2759"/>
<reference evidence="1" key="1">
    <citation type="journal article" date="2020" name="Stud. Mycol.">
        <title>101 Dothideomycetes genomes: a test case for predicting lifestyles and emergence of pathogens.</title>
        <authorList>
            <person name="Haridas S."/>
            <person name="Albert R."/>
            <person name="Binder M."/>
            <person name="Bloem J."/>
            <person name="Labutti K."/>
            <person name="Salamov A."/>
            <person name="Andreopoulos B."/>
            <person name="Baker S."/>
            <person name="Barry K."/>
            <person name="Bills G."/>
            <person name="Bluhm B."/>
            <person name="Cannon C."/>
            <person name="Castanera R."/>
            <person name="Culley D."/>
            <person name="Daum C."/>
            <person name="Ezra D."/>
            <person name="Gonzalez J."/>
            <person name="Henrissat B."/>
            <person name="Kuo A."/>
            <person name="Liang C."/>
            <person name="Lipzen A."/>
            <person name="Lutzoni F."/>
            <person name="Magnuson J."/>
            <person name="Mondo S."/>
            <person name="Nolan M."/>
            <person name="Ohm R."/>
            <person name="Pangilinan J."/>
            <person name="Park H.-J."/>
            <person name="Ramirez L."/>
            <person name="Alfaro M."/>
            <person name="Sun H."/>
            <person name="Tritt A."/>
            <person name="Yoshinaga Y."/>
            <person name="Zwiers L.-H."/>
            <person name="Turgeon B."/>
            <person name="Goodwin S."/>
            <person name="Spatafora J."/>
            <person name="Crous P."/>
            <person name="Grigoriev I."/>
        </authorList>
    </citation>
    <scope>NUCLEOTIDE SEQUENCE</scope>
    <source>
        <strain evidence="1">CBS 110217</strain>
    </source>
</reference>
<dbReference type="EMBL" id="ML978185">
    <property type="protein sequence ID" value="KAF2031003.1"/>
    <property type="molecule type" value="Genomic_DNA"/>
</dbReference>
<accession>A0A9P4HAF5</accession>
<dbReference type="AlphaFoldDB" id="A0A9P4HAF5"/>
<comment type="caution">
    <text evidence="1">The sequence shown here is derived from an EMBL/GenBank/DDBJ whole genome shotgun (WGS) entry which is preliminary data.</text>
</comment>
<keyword evidence="2" id="KW-1185">Reference proteome</keyword>
<gene>
    <name evidence="1" type="ORF">EK21DRAFT_111451</name>
</gene>
<organism evidence="1 2">
    <name type="scientific">Setomelanomma holmii</name>
    <dbReference type="NCBI Taxonomy" id="210430"/>
    <lineage>
        <taxon>Eukaryota</taxon>
        <taxon>Fungi</taxon>
        <taxon>Dikarya</taxon>
        <taxon>Ascomycota</taxon>
        <taxon>Pezizomycotina</taxon>
        <taxon>Dothideomycetes</taxon>
        <taxon>Pleosporomycetidae</taxon>
        <taxon>Pleosporales</taxon>
        <taxon>Pleosporineae</taxon>
        <taxon>Phaeosphaeriaceae</taxon>
        <taxon>Setomelanomma</taxon>
    </lineage>
</organism>
<evidence type="ECO:0000313" key="1">
    <source>
        <dbReference type="EMBL" id="KAF2031003.1"/>
    </source>
</evidence>
<sequence length="271" mass="30096">MSTPPTASLVGLPAELRNEIWESTLTSSLPIDFARITSTGVAKTSRSRCLLSTYGSEPNEPTPVAEVSPVVEFNQAKYVNKQLYLETARLELKYNEVRFSQHHPEDRRPVQQLIAFALDLPKAQVAWLTRIILVPGIGKDSPSQNASNDLPELVNFCKANPQVNIKFINLNFGREGQAPHNMMGVGFAMALLLRGQTLPIFSDRTLAIKGRLQSDKEHIASRQLGAWIELAKCSPTLRIFPNLQSLPDSWAEEALKHLSTCMWASGDVCQM</sequence>
<protein>
    <submittedName>
        <fullName evidence="1">Uncharacterized protein</fullName>
    </submittedName>
</protein>
<name>A0A9P4HAF5_9PLEO</name>
<dbReference type="Proteomes" id="UP000799777">
    <property type="component" value="Unassembled WGS sequence"/>
</dbReference>